<evidence type="ECO:0000313" key="2">
    <source>
        <dbReference type="Proteomes" id="UP000465846"/>
    </source>
</evidence>
<organism evidence="1 2">
    <name type="scientific">Halogeometricum borinquense</name>
    <dbReference type="NCBI Taxonomy" id="60847"/>
    <lineage>
        <taxon>Archaea</taxon>
        <taxon>Methanobacteriati</taxon>
        <taxon>Methanobacteriota</taxon>
        <taxon>Stenosarchaea group</taxon>
        <taxon>Halobacteria</taxon>
        <taxon>Halobacteriales</taxon>
        <taxon>Haloferacaceae</taxon>
        <taxon>Halogeometricum</taxon>
    </lineage>
</organism>
<dbReference type="RefSeq" id="WP_163487296.1">
    <property type="nucleotide sequence ID" value="NZ_CP048739.1"/>
</dbReference>
<sequence>MPDEHYEAGEHVPSSLTAHTAPDDLRFTTAVDVYAGYGSQWHVYPVESVESRSEILTEPPEHLDTDVSLYTLPYEQLR</sequence>
<reference evidence="1 2" key="1">
    <citation type="submission" date="2020-02" db="EMBL/GenBank/DDBJ databases">
        <title>Whole genome sequence of Halogeometricum borinquense strain wsp4.</title>
        <authorList>
            <person name="Verma D.K."/>
            <person name="Gopal K."/>
            <person name="Prasad E.S."/>
        </authorList>
    </citation>
    <scope>NUCLEOTIDE SEQUENCE [LARGE SCALE GENOMIC DNA]</scope>
    <source>
        <strain evidence="2">wsp4</strain>
    </source>
</reference>
<dbReference type="GeneID" id="44080780"/>
<name>A0A6C0URG5_9EURY</name>
<dbReference type="AlphaFoldDB" id="A0A6C0URG5"/>
<accession>A0A6C0URG5</accession>
<proteinExistence type="predicted"/>
<dbReference type="EMBL" id="CP048739">
    <property type="protein sequence ID" value="QIB75528.1"/>
    <property type="molecule type" value="Genomic_DNA"/>
</dbReference>
<evidence type="ECO:0000313" key="1">
    <source>
        <dbReference type="EMBL" id="QIB75528.1"/>
    </source>
</evidence>
<dbReference type="Proteomes" id="UP000465846">
    <property type="component" value="Chromosome"/>
</dbReference>
<protein>
    <submittedName>
        <fullName evidence="1">Uncharacterized protein</fullName>
    </submittedName>
</protein>
<gene>
    <name evidence="1" type="ORF">G3I44_15225</name>
</gene>